<keyword evidence="2" id="KW-1185">Reference proteome</keyword>
<accession>A0ABV8GVJ8</accession>
<reference evidence="2" key="1">
    <citation type="journal article" date="2019" name="Int. J. Syst. Evol. Microbiol.">
        <title>The Global Catalogue of Microorganisms (GCM) 10K type strain sequencing project: providing services to taxonomists for standard genome sequencing and annotation.</title>
        <authorList>
            <consortium name="The Broad Institute Genomics Platform"/>
            <consortium name="The Broad Institute Genome Sequencing Center for Infectious Disease"/>
            <person name="Wu L."/>
            <person name="Ma J."/>
        </authorList>
    </citation>
    <scope>NUCLEOTIDE SEQUENCE [LARGE SCALE GENOMIC DNA]</scope>
    <source>
        <strain evidence="2">IBRC-M 10703</strain>
    </source>
</reference>
<dbReference type="PANTHER" id="PTHR39179:SF2">
    <property type="entry name" value="ENDOSPORE COAT-ASSOCIATED PROTEIN YUTH"/>
    <property type="match status" value="1"/>
</dbReference>
<sequence>MPLKEMLNIHYRIQTDDKLFLGEKEGYRQDDNIYVTISGKNRETILMEQAALSYYLRENEVEMLAIPIPNMNGEWYTSYAEDSYMVLHVKNANQQYSKPIGIKLAEFHQVGSKFSYEPKSISSYGKWKDLWIEKLTAFEKGIEAQAQETPNEYYRILMDYLPYLIGVSENAIQYLQESEREQRILSTDQGTTTFIRFDSFMEQSIIWADQLAYDHPSRDIAEYIRSTFLKNDRSEKIINFLNDYQTISPLSIFGWRLVYARLLFPIHLFDFIEKGFVTTPNANELRRIMKVQIDYEKRLSNFYETVGVDTESWEIPVVQWL</sequence>
<gene>
    <name evidence="1" type="ORF">ACFOUV_07915</name>
</gene>
<protein>
    <recommendedName>
        <fullName evidence="3">Spore coat protein YutH</fullName>
    </recommendedName>
</protein>
<evidence type="ECO:0000313" key="1">
    <source>
        <dbReference type="EMBL" id="MFC4023715.1"/>
    </source>
</evidence>
<proteinExistence type="predicted"/>
<evidence type="ECO:0000313" key="2">
    <source>
        <dbReference type="Proteomes" id="UP001595772"/>
    </source>
</evidence>
<comment type="caution">
    <text evidence="1">The sequence shown here is derived from an EMBL/GenBank/DDBJ whole genome shotgun (WGS) entry which is preliminary data.</text>
</comment>
<name>A0ABV8GVJ8_9BACI</name>
<organism evidence="1 2">
    <name type="scientific">Oceanobacillus longus</name>
    <dbReference type="NCBI Taxonomy" id="930120"/>
    <lineage>
        <taxon>Bacteria</taxon>
        <taxon>Bacillati</taxon>
        <taxon>Bacillota</taxon>
        <taxon>Bacilli</taxon>
        <taxon>Bacillales</taxon>
        <taxon>Bacillaceae</taxon>
        <taxon>Oceanobacillus</taxon>
    </lineage>
</organism>
<dbReference type="RefSeq" id="WP_379496216.1">
    <property type="nucleotide sequence ID" value="NZ_JBHSAO010000006.1"/>
</dbReference>
<evidence type="ECO:0008006" key="3">
    <source>
        <dbReference type="Google" id="ProtNLM"/>
    </source>
</evidence>
<dbReference type="EMBL" id="JBHSAO010000006">
    <property type="protein sequence ID" value="MFC4023715.1"/>
    <property type="molecule type" value="Genomic_DNA"/>
</dbReference>
<dbReference type="PANTHER" id="PTHR39179">
    <property type="entry name" value="SPORE COAT PROTEIN I"/>
    <property type="match status" value="1"/>
</dbReference>
<dbReference type="SUPFAM" id="SSF56112">
    <property type="entry name" value="Protein kinase-like (PK-like)"/>
    <property type="match status" value="1"/>
</dbReference>
<dbReference type="InterPro" id="IPR011009">
    <property type="entry name" value="Kinase-like_dom_sf"/>
</dbReference>
<dbReference type="Gene3D" id="3.90.1200.10">
    <property type="match status" value="1"/>
</dbReference>
<dbReference type="Proteomes" id="UP001595772">
    <property type="component" value="Unassembled WGS sequence"/>
</dbReference>
<dbReference type="InterPro" id="IPR047175">
    <property type="entry name" value="CotS-like"/>
</dbReference>